<dbReference type="PROSITE" id="PS51257">
    <property type="entry name" value="PROKAR_LIPOPROTEIN"/>
    <property type="match status" value="1"/>
</dbReference>
<feature type="transmembrane region" description="Helical" evidence="1">
    <location>
        <begin position="111"/>
        <end position="131"/>
    </location>
</feature>
<keyword evidence="1" id="KW-0472">Membrane</keyword>
<comment type="caution">
    <text evidence="2">The sequence shown here is derived from an EMBL/GenBank/DDBJ whole genome shotgun (WGS) entry which is preliminary data.</text>
</comment>
<evidence type="ECO:0000313" key="2">
    <source>
        <dbReference type="EMBL" id="KAK2981755.1"/>
    </source>
</evidence>
<dbReference type="EMBL" id="JAVXUO010001489">
    <property type="protein sequence ID" value="KAK2981755.1"/>
    <property type="molecule type" value="Genomic_DNA"/>
</dbReference>
<dbReference type="AlphaFoldDB" id="A0AA88RGE7"/>
<dbReference type="Proteomes" id="UP001187471">
    <property type="component" value="Unassembled WGS sequence"/>
</dbReference>
<keyword evidence="3" id="KW-1185">Reference proteome</keyword>
<evidence type="ECO:0000256" key="1">
    <source>
        <dbReference type="SAM" id="Phobius"/>
    </source>
</evidence>
<dbReference type="PANTHER" id="PTHR36000:SF3">
    <property type="entry name" value="EMBRYO DEFECTIVE 1273"/>
    <property type="match status" value="1"/>
</dbReference>
<dbReference type="PANTHER" id="PTHR36000">
    <property type="entry name" value="DEFECTIVE 1273 PROTEIN, PUTATIVE-RELATED"/>
    <property type="match status" value="1"/>
</dbReference>
<feature type="transmembrane region" description="Helical" evidence="1">
    <location>
        <begin position="143"/>
        <end position="164"/>
    </location>
</feature>
<sequence length="214" mass="24331">MKVLKWRPCRSYIPVLVHLQHQPISTSCSMKLPVAQYDSPKVKLYIRSVRDKLWDVTPAAVKEFPSEKAKAIALRQMLGLGQEALKWSLVVLFIFSSISDFVYSVSRNKELLIPFGLFVGCMFINLLKGTFQDLYPTSKEKCLSWHLVGMGCFFILVRVLAAYVTAGARVFLWYAANGGLMQIWWLWKSLPEEEQNNGENALQDSVSTSMIAED</sequence>
<keyword evidence="1" id="KW-0812">Transmembrane</keyword>
<keyword evidence="1" id="KW-1133">Transmembrane helix</keyword>
<feature type="transmembrane region" description="Helical" evidence="1">
    <location>
        <begin position="84"/>
        <end position="105"/>
    </location>
</feature>
<protein>
    <submittedName>
        <fullName evidence="2">Uncharacterized protein</fullName>
    </submittedName>
</protein>
<name>A0AA88RGE7_9ASTE</name>
<gene>
    <name evidence="2" type="ORF">RJ640_006007</name>
</gene>
<proteinExistence type="predicted"/>
<reference evidence="2" key="1">
    <citation type="submission" date="2022-12" db="EMBL/GenBank/DDBJ databases">
        <title>Draft genome assemblies for two species of Escallonia (Escalloniales).</title>
        <authorList>
            <person name="Chanderbali A."/>
            <person name="Dervinis C."/>
            <person name="Anghel I."/>
            <person name="Soltis D."/>
            <person name="Soltis P."/>
            <person name="Zapata F."/>
        </authorList>
    </citation>
    <scope>NUCLEOTIDE SEQUENCE</scope>
    <source>
        <strain evidence="2">UCBG92.1500</strain>
        <tissue evidence="2">Leaf</tissue>
    </source>
</reference>
<organism evidence="2 3">
    <name type="scientific">Escallonia rubra</name>
    <dbReference type="NCBI Taxonomy" id="112253"/>
    <lineage>
        <taxon>Eukaryota</taxon>
        <taxon>Viridiplantae</taxon>
        <taxon>Streptophyta</taxon>
        <taxon>Embryophyta</taxon>
        <taxon>Tracheophyta</taxon>
        <taxon>Spermatophyta</taxon>
        <taxon>Magnoliopsida</taxon>
        <taxon>eudicotyledons</taxon>
        <taxon>Gunneridae</taxon>
        <taxon>Pentapetalae</taxon>
        <taxon>asterids</taxon>
        <taxon>campanulids</taxon>
        <taxon>Escalloniales</taxon>
        <taxon>Escalloniaceae</taxon>
        <taxon>Escallonia</taxon>
    </lineage>
</organism>
<evidence type="ECO:0000313" key="3">
    <source>
        <dbReference type="Proteomes" id="UP001187471"/>
    </source>
</evidence>
<accession>A0AA88RGE7</accession>